<accession>A0AA40K2X3</accession>
<proteinExistence type="predicted"/>
<organism evidence="1 2">
    <name type="scientific">Schizothecium vesticola</name>
    <dbReference type="NCBI Taxonomy" id="314040"/>
    <lineage>
        <taxon>Eukaryota</taxon>
        <taxon>Fungi</taxon>
        <taxon>Dikarya</taxon>
        <taxon>Ascomycota</taxon>
        <taxon>Pezizomycotina</taxon>
        <taxon>Sordariomycetes</taxon>
        <taxon>Sordariomycetidae</taxon>
        <taxon>Sordariales</taxon>
        <taxon>Schizotheciaceae</taxon>
        <taxon>Schizothecium</taxon>
    </lineage>
</organism>
<evidence type="ECO:0000313" key="2">
    <source>
        <dbReference type="Proteomes" id="UP001172155"/>
    </source>
</evidence>
<evidence type="ECO:0000313" key="1">
    <source>
        <dbReference type="EMBL" id="KAK0743865.1"/>
    </source>
</evidence>
<keyword evidence="2" id="KW-1185">Reference proteome</keyword>
<reference evidence="1" key="1">
    <citation type="submission" date="2023-06" db="EMBL/GenBank/DDBJ databases">
        <title>Genome-scale phylogeny and comparative genomics of the fungal order Sordariales.</title>
        <authorList>
            <consortium name="Lawrence Berkeley National Laboratory"/>
            <person name="Hensen N."/>
            <person name="Bonometti L."/>
            <person name="Westerberg I."/>
            <person name="Brannstrom I.O."/>
            <person name="Guillou S."/>
            <person name="Cros-Aarteil S."/>
            <person name="Calhoun S."/>
            <person name="Haridas S."/>
            <person name="Kuo A."/>
            <person name="Mondo S."/>
            <person name="Pangilinan J."/>
            <person name="Riley R."/>
            <person name="LaButti K."/>
            <person name="Andreopoulos B."/>
            <person name="Lipzen A."/>
            <person name="Chen C."/>
            <person name="Yanf M."/>
            <person name="Daum C."/>
            <person name="Ng V."/>
            <person name="Clum A."/>
            <person name="Steindorff A."/>
            <person name="Ohm R."/>
            <person name="Martin F."/>
            <person name="Silar P."/>
            <person name="Natvig D."/>
            <person name="Lalanne C."/>
            <person name="Gautier V."/>
            <person name="Ament-velasquez S.L."/>
            <person name="Kruys A."/>
            <person name="Hutchinson M.I."/>
            <person name="Powell A.J."/>
            <person name="Barry K."/>
            <person name="Miller A.N."/>
            <person name="Grigoriev I.V."/>
            <person name="Debuchy R."/>
            <person name="Gladieux P."/>
            <person name="Thoren M.H."/>
            <person name="Johannesson H."/>
        </authorList>
    </citation>
    <scope>NUCLEOTIDE SEQUENCE</scope>
    <source>
        <strain evidence="1">SMH3187-1</strain>
    </source>
</reference>
<sequence>MAPYTFLVKVNNKTGNAFPVTFAGNEDYIGDGETSSKPTGPENNVSEVLVSKSGGTGGLFTLLKFWAGPSAKDVRLQFDIYCEMAASSGSLPRYFVGDCSQLSYDDFMNAKRAPMYYGTTIGAPGEIQFKAGIQIPVKTKVSHNGVQVAVTSIQLGYPNSHITLEIDT</sequence>
<dbReference type="EMBL" id="JAUKUD010000005">
    <property type="protein sequence ID" value="KAK0743865.1"/>
    <property type="molecule type" value="Genomic_DNA"/>
</dbReference>
<dbReference type="Proteomes" id="UP001172155">
    <property type="component" value="Unassembled WGS sequence"/>
</dbReference>
<protein>
    <submittedName>
        <fullName evidence="1">Uncharacterized protein</fullName>
    </submittedName>
</protein>
<comment type="caution">
    <text evidence="1">The sequence shown here is derived from an EMBL/GenBank/DDBJ whole genome shotgun (WGS) entry which is preliminary data.</text>
</comment>
<name>A0AA40K2X3_9PEZI</name>
<dbReference type="AlphaFoldDB" id="A0AA40K2X3"/>
<gene>
    <name evidence="1" type="ORF">B0T18DRAFT_431055</name>
</gene>